<gene>
    <name evidence="3" type="ORF">K431DRAFT_316067</name>
</gene>
<proteinExistence type="predicted"/>
<dbReference type="PANTHER" id="PTHR47534:SF3">
    <property type="entry name" value="ALCOHOL DEHYDROGENASE-LIKE C-TERMINAL DOMAIN-CONTAINING PROTEIN"/>
    <property type="match status" value="1"/>
</dbReference>
<dbReference type="Proteomes" id="UP000799441">
    <property type="component" value="Unassembled WGS sequence"/>
</dbReference>
<keyword evidence="2" id="KW-0472">Membrane</keyword>
<reference evidence="3" key="1">
    <citation type="journal article" date="2020" name="Stud. Mycol.">
        <title>101 Dothideomycetes genomes: a test case for predicting lifestyles and emergence of pathogens.</title>
        <authorList>
            <person name="Haridas S."/>
            <person name="Albert R."/>
            <person name="Binder M."/>
            <person name="Bloem J."/>
            <person name="Labutti K."/>
            <person name="Salamov A."/>
            <person name="Andreopoulos B."/>
            <person name="Baker S."/>
            <person name="Barry K."/>
            <person name="Bills G."/>
            <person name="Bluhm B."/>
            <person name="Cannon C."/>
            <person name="Castanera R."/>
            <person name="Culley D."/>
            <person name="Daum C."/>
            <person name="Ezra D."/>
            <person name="Gonzalez J."/>
            <person name="Henrissat B."/>
            <person name="Kuo A."/>
            <person name="Liang C."/>
            <person name="Lipzen A."/>
            <person name="Lutzoni F."/>
            <person name="Magnuson J."/>
            <person name="Mondo S."/>
            <person name="Nolan M."/>
            <person name="Ohm R."/>
            <person name="Pangilinan J."/>
            <person name="Park H.-J."/>
            <person name="Ramirez L."/>
            <person name="Alfaro M."/>
            <person name="Sun H."/>
            <person name="Tritt A."/>
            <person name="Yoshinaga Y."/>
            <person name="Zwiers L.-H."/>
            <person name="Turgeon B."/>
            <person name="Goodwin S."/>
            <person name="Spatafora J."/>
            <person name="Crous P."/>
            <person name="Grigoriev I."/>
        </authorList>
    </citation>
    <scope>NUCLEOTIDE SEQUENCE</scope>
    <source>
        <strain evidence="3">CBS 116435</strain>
    </source>
</reference>
<protein>
    <recommendedName>
        <fullName evidence="5">NAD(P)-binding protein</fullName>
    </recommendedName>
</protein>
<dbReference type="EMBL" id="MU003853">
    <property type="protein sequence ID" value="KAF2717071.1"/>
    <property type="molecule type" value="Genomic_DNA"/>
</dbReference>
<organism evidence="3 4">
    <name type="scientific">Polychaeton citri CBS 116435</name>
    <dbReference type="NCBI Taxonomy" id="1314669"/>
    <lineage>
        <taxon>Eukaryota</taxon>
        <taxon>Fungi</taxon>
        <taxon>Dikarya</taxon>
        <taxon>Ascomycota</taxon>
        <taxon>Pezizomycotina</taxon>
        <taxon>Dothideomycetes</taxon>
        <taxon>Dothideomycetidae</taxon>
        <taxon>Capnodiales</taxon>
        <taxon>Capnodiaceae</taxon>
        <taxon>Polychaeton</taxon>
    </lineage>
</organism>
<dbReference type="GO" id="GO:0016491">
    <property type="term" value="F:oxidoreductase activity"/>
    <property type="evidence" value="ECO:0007669"/>
    <property type="project" value="UniProtKB-KW"/>
</dbReference>
<evidence type="ECO:0000256" key="1">
    <source>
        <dbReference type="ARBA" id="ARBA00023002"/>
    </source>
</evidence>
<evidence type="ECO:0000256" key="2">
    <source>
        <dbReference type="SAM" id="Phobius"/>
    </source>
</evidence>
<feature type="transmembrane region" description="Helical" evidence="2">
    <location>
        <begin position="21"/>
        <end position="41"/>
    </location>
</feature>
<evidence type="ECO:0008006" key="5">
    <source>
        <dbReference type="Google" id="ProtNLM"/>
    </source>
</evidence>
<keyword evidence="4" id="KW-1185">Reference proteome</keyword>
<accession>A0A9P4Q2B2</accession>
<name>A0A9P4Q2B2_9PEZI</name>
<dbReference type="AlphaFoldDB" id="A0A9P4Q2B2"/>
<evidence type="ECO:0000313" key="3">
    <source>
        <dbReference type="EMBL" id="KAF2717071.1"/>
    </source>
</evidence>
<keyword evidence="2" id="KW-0812">Transmembrane</keyword>
<dbReference type="Gene3D" id="3.40.50.720">
    <property type="entry name" value="NAD(P)-binding Rossmann-like Domain"/>
    <property type="match status" value="1"/>
</dbReference>
<dbReference type="PANTHER" id="PTHR47534">
    <property type="entry name" value="YALI0E05731P"/>
    <property type="match status" value="1"/>
</dbReference>
<keyword evidence="1" id="KW-0560">Oxidoreductase</keyword>
<dbReference type="InterPro" id="IPR036291">
    <property type="entry name" value="NAD(P)-bd_dom_sf"/>
</dbReference>
<sequence length="340" mass="37355">MVCYQDVLRHNASLKNNTPGLVALFMGATNGIGLATLHVLINSVVEPRIYVVGRSKAKFSGELERLQEQNRSAALDLIESEISLLCNVDRVCTEISQDEKRLDLLYLSPGYLGFGGPLYMAEGLDTCFVLSLYARMRFVQKSLPLLSAASRPRVVSVLAGGHEKPLYNVDGDLGVGKGGYKVLRAVDQTTTLHTLAFAHLASLHPQVSFLHTYPGWAATDFLYTFFSSLGTIGYGLSSVLNPLWRKVAISAKESGEWHAFFATSERYPSRQMIKSAIFDVNNVAKSHLNHSGLYLVSRDGDSNAGRKVLGPLEEDNWPAKTWTFIEGILQETLSPADRAS</sequence>
<dbReference type="OrthoDB" id="2898509at2759"/>
<comment type="caution">
    <text evidence="3">The sequence shown here is derived from an EMBL/GenBank/DDBJ whole genome shotgun (WGS) entry which is preliminary data.</text>
</comment>
<keyword evidence="2" id="KW-1133">Transmembrane helix</keyword>
<dbReference type="SUPFAM" id="SSF51735">
    <property type="entry name" value="NAD(P)-binding Rossmann-fold domains"/>
    <property type="match status" value="1"/>
</dbReference>
<dbReference type="InterPro" id="IPR052228">
    <property type="entry name" value="Sec_Metab_Biosynth_Oxidored"/>
</dbReference>
<evidence type="ECO:0000313" key="4">
    <source>
        <dbReference type="Proteomes" id="UP000799441"/>
    </source>
</evidence>